<organism evidence="2">
    <name type="scientific">Arundo donax</name>
    <name type="common">Giant reed</name>
    <name type="synonym">Donax arundinaceus</name>
    <dbReference type="NCBI Taxonomy" id="35708"/>
    <lineage>
        <taxon>Eukaryota</taxon>
        <taxon>Viridiplantae</taxon>
        <taxon>Streptophyta</taxon>
        <taxon>Embryophyta</taxon>
        <taxon>Tracheophyta</taxon>
        <taxon>Spermatophyta</taxon>
        <taxon>Magnoliopsida</taxon>
        <taxon>Liliopsida</taxon>
        <taxon>Poales</taxon>
        <taxon>Poaceae</taxon>
        <taxon>PACMAD clade</taxon>
        <taxon>Arundinoideae</taxon>
        <taxon>Arundineae</taxon>
        <taxon>Arundo</taxon>
    </lineage>
</organism>
<reference evidence="2" key="2">
    <citation type="journal article" date="2015" name="Data Brief">
        <title>Shoot transcriptome of the giant reed, Arundo donax.</title>
        <authorList>
            <person name="Barrero R.A."/>
            <person name="Guerrero F.D."/>
            <person name="Moolhuijzen P."/>
            <person name="Goolsby J.A."/>
            <person name="Tidwell J."/>
            <person name="Bellgard S.E."/>
            <person name="Bellgard M.I."/>
        </authorList>
    </citation>
    <scope>NUCLEOTIDE SEQUENCE</scope>
    <source>
        <tissue evidence="2">Shoot tissue taken approximately 20 cm above the soil surface</tissue>
    </source>
</reference>
<accession>A0A0A9D8R1</accession>
<proteinExistence type="predicted"/>
<evidence type="ECO:0000256" key="1">
    <source>
        <dbReference type="SAM" id="MobiDB-lite"/>
    </source>
</evidence>
<dbReference type="AlphaFoldDB" id="A0A0A9D8R1"/>
<evidence type="ECO:0000313" key="2">
    <source>
        <dbReference type="EMBL" id="JAD82055.1"/>
    </source>
</evidence>
<feature type="compositionally biased region" description="Basic residues" evidence="1">
    <location>
        <begin position="1"/>
        <end position="14"/>
    </location>
</feature>
<name>A0A0A9D8R1_ARUDO</name>
<protein>
    <submittedName>
        <fullName evidence="2">Uncharacterized protein</fullName>
    </submittedName>
</protein>
<feature type="region of interest" description="Disordered" evidence="1">
    <location>
        <begin position="1"/>
        <end position="20"/>
    </location>
</feature>
<sequence>MLSRDRRKNHRKVSTRGGSRGYVHIARNNLILTSTCNEP</sequence>
<dbReference type="EMBL" id="GBRH01215840">
    <property type="protein sequence ID" value="JAD82055.1"/>
    <property type="molecule type" value="Transcribed_RNA"/>
</dbReference>
<reference evidence="2" key="1">
    <citation type="submission" date="2014-09" db="EMBL/GenBank/DDBJ databases">
        <authorList>
            <person name="Magalhaes I.L.F."/>
            <person name="Oliveira U."/>
            <person name="Santos F.R."/>
            <person name="Vidigal T.H.D.A."/>
            <person name="Brescovit A.D."/>
            <person name="Santos A.J."/>
        </authorList>
    </citation>
    <scope>NUCLEOTIDE SEQUENCE</scope>
    <source>
        <tissue evidence="2">Shoot tissue taken approximately 20 cm above the soil surface</tissue>
    </source>
</reference>